<reference evidence="3" key="1">
    <citation type="journal article" date="2019" name="Int. J. Syst. Evol. Microbiol.">
        <title>The Global Catalogue of Microorganisms (GCM) 10K type strain sequencing project: providing services to taxonomists for standard genome sequencing and annotation.</title>
        <authorList>
            <consortium name="The Broad Institute Genomics Platform"/>
            <consortium name="The Broad Institute Genome Sequencing Center for Infectious Disease"/>
            <person name="Wu L."/>
            <person name="Ma J."/>
        </authorList>
    </citation>
    <scope>NUCLEOTIDE SEQUENCE [LARGE SCALE GENOMIC DNA]</scope>
    <source>
        <strain evidence="3">NBRC 103632</strain>
    </source>
</reference>
<dbReference type="EMBL" id="BSPL01000013">
    <property type="protein sequence ID" value="GLS70171.1"/>
    <property type="molecule type" value="Genomic_DNA"/>
</dbReference>
<dbReference type="RefSeq" id="WP_238196398.1">
    <property type="nucleotide sequence ID" value="NZ_BPQZ01000010.1"/>
</dbReference>
<dbReference type="InterPro" id="IPR054189">
    <property type="entry name" value="DUF6894"/>
</dbReference>
<dbReference type="AlphaFoldDB" id="A0AA37TIG9"/>
<protein>
    <recommendedName>
        <fullName evidence="1">DUF6894 domain-containing protein</fullName>
    </recommendedName>
</protein>
<feature type="domain" description="DUF6894" evidence="1">
    <location>
        <begin position="3"/>
        <end position="72"/>
    </location>
</feature>
<dbReference type="Proteomes" id="UP001157440">
    <property type="component" value="Unassembled WGS sequence"/>
</dbReference>
<evidence type="ECO:0000313" key="2">
    <source>
        <dbReference type="EMBL" id="GLS70171.1"/>
    </source>
</evidence>
<dbReference type="Pfam" id="PF21834">
    <property type="entry name" value="DUF6894"/>
    <property type="match status" value="1"/>
</dbReference>
<gene>
    <name evidence="2" type="ORF">GCM10007890_21840</name>
</gene>
<proteinExistence type="predicted"/>
<keyword evidence="3" id="KW-1185">Reference proteome</keyword>
<name>A0AA37TIG9_9HYPH</name>
<evidence type="ECO:0000313" key="3">
    <source>
        <dbReference type="Proteomes" id="UP001157440"/>
    </source>
</evidence>
<evidence type="ECO:0000259" key="1">
    <source>
        <dbReference type="Pfam" id="PF21834"/>
    </source>
</evidence>
<comment type="caution">
    <text evidence="2">The sequence shown here is derived from an EMBL/GenBank/DDBJ whole genome shotgun (WGS) entry which is preliminary data.</text>
</comment>
<accession>A0AA37TIG9</accession>
<sequence>MPRFYFHLRGPNGLERDYTGLEFASIEAAYLEAYRTVPGLGADLAAQRMDPARYVFEITDPAGRLLMEVPFTEVLNRGCKPVAPRSPSHERGRTSDLIKAIRKEHAAVLDKLAETQMLLANLRTGRARRC</sequence>
<organism evidence="2 3">
    <name type="scientific">Methylobacterium tardum</name>
    <dbReference type="NCBI Taxonomy" id="374432"/>
    <lineage>
        <taxon>Bacteria</taxon>
        <taxon>Pseudomonadati</taxon>
        <taxon>Pseudomonadota</taxon>
        <taxon>Alphaproteobacteria</taxon>
        <taxon>Hyphomicrobiales</taxon>
        <taxon>Methylobacteriaceae</taxon>
        <taxon>Methylobacterium</taxon>
    </lineage>
</organism>